<dbReference type="RefSeq" id="WP_005847506.1">
    <property type="nucleotide sequence ID" value="NC_019968.1"/>
</dbReference>
<dbReference type="Proteomes" id="UP000007820">
    <property type="component" value="Unassembled WGS sequence"/>
</dbReference>
<gene>
    <name evidence="1" type="ordered locus">Prede_2360</name>
    <name evidence="2" type="ORF">HMPREF9136_2459</name>
</gene>
<dbReference type="AlphaFoldDB" id="F9D6I1"/>
<organism evidence="2 3">
    <name type="scientific">Prevotella dentalis (strain ATCC 49559 / DSM 3688 / JCM 13448 / NCTC 12043 / ES 2772)</name>
    <name type="common">Mitsuokella dentalis</name>
    <dbReference type="NCBI Taxonomy" id="908937"/>
    <lineage>
        <taxon>Bacteria</taxon>
        <taxon>Pseudomonadati</taxon>
        <taxon>Bacteroidota</taxon>
        <taxon>Bacteroidia</taxon>
        <taxon>Bacteroidales</taxon>
        <taxon>Prevotellaceae</taxon>
        <taxon>Prevotella</taxon>
    </lineage>
</organism>
<evidence type="ECO:0000313" key="1">
    <source>
        <dbReference type="EMBL" id="AGB29624.1"/>
    </source>
</evidence>
<accession>F9D6I1</accession>
<keyword evidence="4" id="KW-1185">Reference proteome</keyword>
<evidence type="ECO:0000313" key="4">
    <source>
        <dbReference type="Proteomes" id="UP000010862"/>
    </source>
</evidence>
<evidence type="ECO:0000313" key="2">
    <source>
        <dbReference type="EMBL" id="EGQ11898.1"/>
    </source>
</evidence>
<reference evidence="1" key="2">
    <citation type="submission" date="2012-02" db="EMBL/GenBank/DDBJ databases">
        <title>Complete sequence of chromosome 2 of Prevotella dentalis DSM 3688.</title>
        <authorList>
            <consortium name="US DOE Joint Genome Institute (JGI-PGF)"/>
            <person name="Lucas S."/>
            <person name="Copeland A."/>
            <person name="Lapidus A."/>
            <person name="Glavina del Rio T."/>
            <person name="Dalin E."/>
            <person name="Tice H."/>
            <person name="Bruce D."/>
            <person name="Goodwin L."/>
            <person name="Pitluck S."/>
            <person name="Peters L."/>
            <person name="Mikhailova N."/>
            <person name="Chertkov O."/>
            <person name="Kyrpides N."/>
            <person name="Mavromatis K."/>
            <person name="Ivanova N."/>
            <person name="Brettin T."/>
            <person name="Detter J.C."/>
            <person name="Han C."/>
            <person name="Larimer F."/>
            <person name="Land M."/>
            <person name="Hauser L."/>
            <person name="Markowitz V."/>
            <person name="Cheng J.-F."/>
            <person name="Hugenholtz P."/>
            <person name="Woyke T."/>
            <person name="Wu D."/>
            <person name="Gronow S."/>
            <person name="Wellnitz S."/>
            <person name="Brambilla E."/>
            <person name="Klenk H.-P."/>
            <person name="Eisen J.A."/>
        </authorList>
    </citation>
    <scope>NUCLEOTIDE SEQUENCE</scope>
    <source>
        <strain evidence="1">DSM 3688</strain>
    </source>
</reference>
<dbReference type="STRING" id="908937.Prede_2360"/>
<proteinExistence type="predicted"/>
<dbReference type="EMBL" id="AFPW01000047">
    <property type="protein sequence ID" value="EGQ11898.1"/>
    <property type="molecule type" value="Genomic_DNA"/>
</dbReference>
<dbReference type="HOGENOM" id="CLU_1371130_0_0_10"/>
<dbReference type="eggNOG" id="ENOG5030Y3B">
    <property type="taxonomic scope" value="Bacteria"/>
</dbReference>
<dbReference type="PATRIC" id="fig|908937.9.peg.2494"/>
<dbReference type="OrthoDB" id="1100818at2"/>
<dbReference type="EMBL" id="CP003369">
    <property type="protein sequence ID" value="AGB29624.1"/>
    <property type="molecule type" value="Genomic_DNA"/>
</dbReference>
<dbReference type="Proteomes" id="UP000010862">
    <property type="component" value="Chromosome 2"/>
</dbReference>
<evidence type="ECO:0000313" key="3">
    <source>
        <dbReference type="Proteomes" id="UP000007820"/>
    </source>
</evidence>
<sequence length="199" mass="22254">MNVNDFSDFIDSIMSGSISKSGIVAYAKEYFTNCGELDSLLLKMTARTLSDPEIIFTGDRGNDGLEEIKDNNRISIVQQKQQDRVFEAMGIVEACKDKIEQPQQEQALTGKTTFKDKIIAENKDEVLNKLHSMIDGKRGKNVALVIFASVEIGLILKPTYKEVKNEFGNIGAESGYNNYLNKSKFSDSEINGIKKRLLE</sequence>
<name>F9D6I1_PREDD</name>
<protein>
    <submittedName>
        <fullName evidence="2">Uncharacterized protein</fullName>
    </submittedName>
</protein>
<reference evidence="2 3" key="1">
    <citation type="submission" date="2011-04" db="EMBL/GenBank/DDBJ databases">
        <authorList>
            <person name="Muzny D."/>
            <person name="Qin X."/>
            <person name="Deng J."/>
            <person name="Jiang H."/>
            <person name="Liu Y."/>
            <person name="Qu J."/>
            <person name="Song X.-Z."/>
            <person name="Zhang L."/>
            <person name="Thornton R."/>
            <person name="Coyle M."/>
            <person name="Francisco L."/>
            <person name="Jackson L."/>
            <person name="Javaid M."/>
            <person name="Korchina V."/>
            <person name="Kovar C."/>
            <person name="Mata R."/>
            <person name="Mathew T."/>
            <person name="Ngo R."/>
            <person name="Nguyen L."/>
            <person name="Nguyen N."/>
            <person name="Okwuonu G."/>
            <person name="Ongeri F."/>
            <person name="Pham C."/>
            <person name="Simmons D."/>
            <person name="Wilczek-Boney K."/>
            <person name="Hale W."/>
            <person name="Jakkamsetti A."/>
            <person name="Pham P."/>
            <person name="Ruth R."/>
            <person name="San Lucas F."/>
            <person name="Warren J."/>
            <person name="Zhang J."/>
            <person name="Zhao Z."/>
            <person name="Zhou C."/>
            <person name="Zhu D."/>
            <person name="Lee S."/>
            <person name="Bess C."/>
            <person name="Blankenburg K."/>
            <person name="Forbes L."/>
            <person name="Fu Q."/>
            <person name="Gubbala S."/>
            <person name="Hirani K."/>
            <person name="Jayaseelan J.C."/>
            <person name="Lara F."/>
            <person name="Munidasa M."/>
            <person name="Palculict T."/>
            <person name="Patil S."/>
            <person name="Pu L.-L."/>
            <person name="Saada N."/>
            <person name="Tang L."/>
            <person name="Weissenberger G."/>
            <person name="Zhu Y."/>
            <person name="Hemphill L."/>
            <person name="Shang Y."/>
            <person name="Youmans B."/>
            <person name="Ayvaz T."/>
            <person name="Ross M."/>
            <person name="Santibanez J."/>
            <person name="Aqrawi P."/>
            <person name="Gross S."/>
            <person name="Joshi V."/>
            <person name="Fowler G."/>
            <person name="Nazareth L."/>
            <person name="Reid J."/>
            <person name="Worley K."/>
            <person name="Petrosino J."/>
            <person name="Highlander S."/>
            <person name="Gibbs R."/>
        </authorList>
    </citation>
    <scope>NUCLEOTIDE SEQUENCE [LARGE SCALE GENOMIC DNA]</scope>
    <source>
        <strain evidence="2 3">DSM 3688</strain>
    </source>
</reference>
<dbReference type="KEGG" id="pdt:Prede_2360"/>